<proteinExistence type="predicted"/>
<name>A0A6G1GNE5_9PEZI</name>
<gene>
    <name evidence="1" type="ORF">K402DRAFT_397602</name>
</gene>
<reference evidence="1" key="1">
    <citation type="journal article" date="2020" name="Stud. Mycol.">
        <title>101 Dothideomycetes genomes: a test case for predicting lifestyles and emergence of pathogens.</title>
        <authorList>
            <person name="Haridas S."/>
            <person name="Albert R."/>
            <person name="Binder M."/>
            <person name="Bloem J."/>
            <person name="Labutti K."/>
            <person name="Salamov A."/>
            <person name="Andreopoulos B."/>
            <person name="Baker S."/>
            <person name="Barry K."/>
            <person name="Bills G."/>
            <person name="Bluhm B."/>
            <person name="Cannon C."/>
            <person name="Castanera R."/>
            <person name="Culley D."/>
            <person name="Daum C."/>
            <person name="Ezra D."/>
            <person name="Gonzalez J."/>
            <person name="Henrissat B."/>
            <person name="Kuo A."/>
            <person name="Liang C."/>
            <person name="Lipzen A."/>
            <person name="Lutzoni F."/>
            <person name="Magnuson J."/>
            <person name="Mondo S."/>
            <person name="Nolan M."/>
            <person name="Ohm R."/>
            <person name="Pangilinan J."/>
            <person name="Park H.-J."/>
            <person name="Ramirez L."/>
            <person name="Alfaro M."/>
            <person name="Sun H."/>
            <person name="Tritt A."/>
            <person name="Yoshinaga Y."/>
            <person name="Zwiers L.-H."/>
            <person name="Turgeon B."/>
            <person name="Goodwin S."/>
            <person name="Spatafora J."/>
            <person name="Crous P."/>
            <person name="Grigoriev I."/>
        </authorList>
    </citation>
    <scope>NUCLEOTIDE SEQUENCE</scope>
    <source>
        <strain evidence="1">CBS 113979</strain>
    </source>
</reference>
<accession>A0A6G1GNE5</accession>
<dbReference type="Proteomes" id="UP000800041">
    <property type="component" value="Unassembled WGS sequence"/>
</dbReference>
<keyword evidence="2" id="KW-1185">Reference proteome</keyword>
<organism evidence="1 2">
    <name type="scientific">Aulographum hederae CBS 113979</name>
    <dbReference type="NCBI Taxonomy" id="1176131"/>
    <lineage>
        <taxon>Eukaryota</taxon>
        <taxon>Fungi</taxon>
        <taxon>Dikarya</taxon>
        <taxon>Ascomycota</taxon>
        <taxon>Pezizomycotina</taxon>
        <taxon>Dothideomycetes</taxon>
        <taxon>Pleosporomycetidae</taxon>
        <taxon>Aulographales</taxon>
        <taxon>Aulographaceae</taxon>
    </lineage>
</organism>
<sequence>MNPTTPSQCSSSSPQVAALQPPHNYILTLTITMLLIITTSCCTSTSPQLYLDPHHHPKMMKDAKFLYTAAKLGGRKLHHRVDYRASEHWKSDSETITSFPPTGSFYRREIPRGSARLRAAEESSCDGTWLMFGLCRFGGDCEVEG</sequence>
<evidence type="ECO:0000313" key="2">
    <source>
        <dbReference type="Proteomes" id="UP000800041"/>
    </source>
</evidence>
<dbReference type="EMBL" id="ML977185">
    <property type="protein sequence ID" value="KAF1982344.1"/>
    <property type="molecule type" value="Genomic_DNA"/>
</dbReference>
<evidence type="ECO:0000313" key="1">
    <source>
        <dbReference type="EMBL" id="KAF1982344.1"/>
    </source>
</evidence>
<protein>
    <submittedName>
        <fullName evidence="1">Uncharacterized protein</fullName>
    </submittedName>
</protein>
<dbReference type="AlphaFoldDB" id="A0A6G1GNE5"/>